<keyword evidence="2" id="KW-0732">Signal</keyword>
<feature type="compositionally biased region" description="Acidic residues" evidence="1">
    <location>
        <begin position="570"/>
        <end position="600"/>
    </location>
</feature>
<dbReference type="GO" id="GO:0016757">
    <property type="term" value="F:glycosyltransferase activity"/>
    <property type="evidence" value="ECO:0007669"/>
    <property type="project" value="InterPro"/>
</dbReference>
<evidence type="ECO:0000256" key="2">
    <source>
        <dbReference type="SAM" id="SignalP"/>
    </source>
</evidence>
<sequence>MIRRGAVPILVAVLILCSLYPSPSVCQKQYKRPIVLSRSSNWSSLLTQPSAFVSKVRTRLRKQSEGYTSSPACDSYVGPGYLEYIRNSKLEICRPGSASKKWRQGESLSCTTPQNCGSAVECYTAPFVRTGNASKASISLCHSTNLVLDSCGFLSGRRKGTLAKKFPLPAPGSVKLACQLTVTNATQLAQEEPQLHWLDSIHHDVWWANATRDDAAVRNACAPGSPRLVTTPTLFVMRDRHANYAHELEVVSMVFSFLAALEPQDVAKRGIQVVITDMAPPTGFLETWARISHPHRLRILAREPFPPGTCFRSAYHVYTFAAGIGYNTNPDTVSCESPVTTGLSHWLRQLYDEADPGARWQTASTTAATAAAAAGPAAAAAGVRGLKQPTGGIVMKNVVWLSRRNLEMVRLLLNASAGWKSMRMVRNEDAVVTGLVAAVQEWNAESCLLRRFDRVVQSEYERSLKDVNPVHAATQDTAGDQQEQADQQQTQHHRGSAKSRQSSNRSSSTKSASIPRRGLLGRPLAAAAWGPGGRRATLGSTRSASTAGSGSSHGGGEVDIGKEYAVDGDYSGDDEGGETEAEEDVQDMGADGDDDTDDGGEANLTTEAAEGAGNGTNTTKPSYMIANNIISLARLWALETDGCRRTNVLFKFVDGDFNDMPYHGQLHTIFRTGVLVGVHGAGLTHGFFMPPGQSAVLQLLGESFSKVAANNVFRNMAAGLGNYYEDVLYSGVDVDVEKLKEAVKRAMDAVARTTMEAQMRRSGALRLVLVDQSHFSVVAPSPEQCPAASP</sequence>
<organism evidence="3 4">
    <name type="scientific">Astrephomene gubernaculifera</name>
    <dbReference type="NCBI Taxonomy" id="47775"/>
    <lineage>
        <taxon>Eukaryota</taxon>
        <taxon>Viridiplantae</taxon>
        <taxon>Chlorophyta</taxon>
        <taxon>core chlorophytes</taxon>
        <taxon>Chlorophyceae</taxon>
        <taxon>CS clade</taxon>
        <taxon>Chlamydomonadales</taxon>
        <taxon>Astrephomenaceae</taxon>
        <taxon>Astrephomene</taxon>
    </lineage>
</organism>
<reference evidence="3 4" key="1">
    <citation type="journal article" date="2021" name="Sci. Rep.">
        <title>Genome sequencing of the multicellular alga Astrephomene provides insights into convergent evolution of germ-soma differentiation.</title>
        <authorList>
            <person name="Yamashita S."/>
            <person name="Yamamoto K."/>
            <person name="Matsuzaki R."/>
            <person name="Suzuki S."/>
            <person name="Yamaguchi H."/>
            <person name="Hirooka S."/>
            <person name="Minakuchi Y."/>
            <person name="Miyagishima S."/>
            <person name="Kawachi M."/>
            <person name="Toyoda A."/>
            <person name="Nozaki H."/>
        </authorList>
    </citation>
    <scope>NUCLEOTIDE SEQUENCE [LARGE SCALE GENOMIC DNA]</scope>
    <source>
        <strain evidence="3 4">NIES-4017</strain>
    </source>
</reference>
<feature type="chain" id="PRO_5041921783" evidence="2">
    <location>
        <begin position="27"/>
        <end position="790"/>
    </location>
</feature>
<dbReference type="PANTHER" id="PTHR20961:SF38">
    <property type="entry name" value="PROTEIN O-LINKED-MANNOSE BETA-1,4-N-ACETYLGLUCOSAMINYLTRANSFERASE 2"/>
    <property type="match status" value="1"/>
</dbReference>
<accession>A0AAD3DXU2</accession>
<evidence type="ECO:0000256" key="1">
    <source>
        <dbReference type="SAM" id="MobiDB-lite"/>
    </source>
</evidence>
<keyword evidence="4" id="KW-1185">Reference proteome</keyword>
<comment type="caution">
    <text evidence="3">The sequence shown here is derived from an EMBL/GenBank/DDBJ whole genome shotgun (WGS) entry which is preliminary data.</text>
</comment>
<dbReference type="PANTHER" id="PTHR20961">
    <property type="entry name" value="GLYCOSYLTRANSFERASE"/>
    <property type="match status" value="1"/>
</dbReference>
<dbReference type="AlphaFoldDB" id="A0AAD3DXU2"/>
<name>A0AAD3DXU2_9CHLO</name>
<proteinExistence type="predicted"/>
<dbReference type="EMBL" id="BMAR01000028">
    <property type="protein sequence ID" value="GFR49172.1"/>
    <property type="molecule type" value="Genomic_DNA"/>
</dbReference>
<feature type="compositionally biased region" description="Low complexity" evidence="1">
    <location>
        <begin position="498"/>
        <end position="550"/>
    </location>
</feature>
<protein>
    <submittedName>
        <fullName evidence="3">Uncharacterized protein</fullName>
    </submittedName>
</protein>
<feature type="signal peptide" evidence="2">
    <location>
        <begin position="1"/>
        <end position="26"/>
    </location>
</feature>
<evidence type="ECO:0000313" key="4">
    <source>
        <dbReference type="Proteomes" id="UP001054857"/>
    </source>
</evidence>
<feature type="compositionally biased region" description="Low complexity" evidence="1">
    <location>
        <begin position="472"/>
        <end position="490"/>
    </location>
</feature>
<evidence type="ECO:0000313" key="3">
    <source>
        <dbReference type="EMBL" id="GFR49172.1"/>
    </source>
</evidence>
<gene>
    <name evidence="3" type="ORF">Agub_g11194</name>
</gene>
<dbReference type="Proteomes" id="UP001054857">
    <property type="component" value="Unassembled WGS sequence"/>
</dbReference>
<feature type="region of interest" description="Disordered" evidence="1">
    <location>
        <begin position="466"/>
        <end position="620"/>
    </location>
</feature>
<dbReference type="InterPro" id="IPR007657">
    <property type="entry name" value="Glycosyltransferase_61"/>
</dbReference>